<gene>
    <name evidence="2" type="ORF">HPB52_006320</name>
</gene>
<evidence type="ECO:0008006" key="4">
    <source>
        <dbReference type="Google" id="ProtNLM"/>
    </source>
</evidence>
<evidence type="ECO:0000256" key="1">
    <source>
        <dbReference type="ARBA" id="ARBA00022737"/>
    </source>
</evidence>
<dbReference type="Gene3D" id="3.80.10.10">
    <property type="entry name" value="Ribonuclease Inhibitor"/>
    <property type="match status" value="2"/>
</dbReference>
<dbReference type="OMA" id="CNDWVIS"/>
<sequence>MAEAPTVYFGPQRAELESFYRLGQVTQRSEDDPEDTEDCLELMYDQLSEANAALLRRVLSTGPPVTSLNLCRISISALKVAFDGLEECPLLNELSFSIDCKGNDLDTNLTGVIRTLHSLILCCQNTGAGYAKEVASYIRQGKYLTELSLYNSCGGDEGVAVLIEALARNETLKKFSLDDMKLSSDTLIAFARMLATNTTLEVVDIREVCPVDSDKVLSLLEQERYSNVFKRLQIVWPEELLPELTALIRRQAHSPRLSATVTSSVDEGVLGKFFDAVAADKTLRELSLLPQQHTFEALANGIASLVKRTTTLREIWDFHFVEKSNERQLIGILDALKENHSISQFTMYAQAMTPELATSLSGLLATNNTLNVVRVCNDWVISPKELETVLQGMRVNYTVNAIRIPFYADDSEGTFEMEEILDRNARLLKKAAHFVILRAAVNDEKGVDALKKLRSSAGLVEKVQQLTGKTEEAATEAIQSALARISA</sequence>
<dbReference type="InterPro" id="IPR052201">
    <property type="entry name" value="LRR-containing_regulator"/>
</dbReference>
<keyword evidence="1" id="KW-0677">Repeat</keyword>
<dbReference type="PANTHER" id="PTHR24111">
    <property type="entry name" value="LEUCINE-RICH REPEAT-CONTAINING PROTEIN 34"/>
    <property type="match status" value="1"/>
</dbReference>
<proteinExistence type="predicted"/>
<dbReference type="Proteomes" id="UP000821837">
    <property type="component" value="Chromosome 10"/>
</dbReference>
<dbReference type="OrthoDB" id="120976at2759"/>
<dbReference type="AlphaFoldDB" id="A0A9D4QDM5"/>
<accession>A0A9D4QDM5</accession>
<name>A0A9D4QDM5_RHISA</name>
<reference evidence="2" key="2">
    <citation type="submission" date="2021-09" db="EMBL/GenBank/DDBJ databases">
        <authorList>
            <person name="Jia N."/>
            <person name="Wang J."/>
            <person name="Shi W."/>
            <person name="Du L."/>
            <person name="Sun Y."/>
            <person name="Zhan W."/>
            <person name="Jiang J."/>
            <person name="Wang Q."/>
            <person name="Zhang B."/>
            <person name="Ji P."/>
            <person name="Sakyi L.B."/>
            <person name="Cui X."/>
            <person name="Yuan T."/>
            <person name="Jiang B."/>
            <person name="Yang W."/>
            <person name="Lam T.T.-Y."/>
            <person name="Chang Q."/>
            <person name="Ding S."/>
            <person name="Wang X."/>
            <person name="Zhu J."/>
            <person name="Ruan X."/>
            <person name="Zhao L."/>
            <person name="Wei J."/>
            <person name="Que T."/>
            <person name="Du C."/>
            <person name="Cheng J."/>
            <person name="Dai P."/>
            <person name="Han X."/>
            <person name="Huang E."/>
            <person name="Gao Y."/>
            <person name="Liu J."/>
            <person name="Shao H."/>
            <person name="Ye R."/>
            <person name="Li L."/>
            <person name="Wei W."/>
            <person name="Wang X."/>
            <person name="Wang C."/>
            <person name="Huo Q."/>
            <person name="Li W."/>
            <person name="Guo W."/>
            <person name="Chen H."/>
            <person name="Chen S."/>
            <person name="Zhou L."/>
            <person name="Zhou L."/>
            <person name="Ni X."/>
            <person name="Tian J."/>
            <person name="Zhou Y."/>
            <person name="Sheng Y."/>
            <person name="Liu T."/>
            <person name="Pan Y."/>
            <person name="Xia L."/>
            <person name="Li J."/>
            <person name="Zhao F."/>
            <person name="Cao W."/>
        </authorList>
    </citation>
    <scope>NUCLEOTIDE SEQUENCE</scope>
    <source>
        <strain evidence="2">Rsan-2018</strain>
        <tissue evidence="2">Larvae</tissue>
    </source>
</reference>
<dbReference type="EMBL" id="JABSTV010001246">
    <property type="protein sequence ID" value="KAH7975854.1"/>
    <property type="molecule type" value="Genomic_DNA"/>
</dbReference>
<dbReference type="VEuPathDB" id="VectorBase:RSAN_030484"/>
<dbReference type="PANTHER" id="PTHR24111:SF0">
    <property type="entry name" value="LEUCINE-RICH REPEAT-CONTAINING PROTEIN"/>
    <property type="match status" value="1"/>
</dbReference>
<reference evidence="2" key="1">
    <citation type="journal article" date="2020" name="Cell">
        <title>Large-Scale Comparative Analyses of Tick Genomes Elucidate Their Genetic Diversity and Vector Capacities.</title>
        <authorList>
            <consortium name="Tick Genome and Microbiome Consortium (TIGMIC)"/>
            <person name="Jia N."/>
            <person name="Wang J."/>
            <person name="Shi W."/>
            <person name="Du L."/>
            <person name="Sun Y."/>
            <person name="Zhan W."/>
            <person name="Jiang J.F."/>
            <person name="Wang Q."/>
            <person name="Zhang B."/>
            <person name="Ji P."/>
            <person name="Bell-Sakyi L."/>
            <person name="Cui X.M."/>
            <person name="Yuan T.T."/>
            <person name="Jiang B.G."/>
            <person name="Yang W.F."/>
            <person name="Lam T.T."/>
            <person name="Chang Q.C."/>
            <person name="Ding S.J."/>
            <person name="Wang X.J."/>
            <person name="Zhu J.G."/>
            <person name="Ruan X.D."/>
            <person name="Zhao L."/>
            <person name="Wei J.T."/>
            <person name="Ye R.Z."/>
            <person name="Que T.C."/>
            <person name="Du C.H."/>
            <person name="Zhou Y.H."/>
            <person name="Cheng J.X."/>
            <person name="Dai P.F."/>
            <person name="Guo W.B."/>
            <person name="Han X.H."/>
            <person name="Huang E.J."/>
            <person name="Li L.F."/>
            <person name="Wei W."/>
            <person name="Gao Y.C."/>
            <person name="Liu J.Z."/>
            <person name="Shao H.Z."/>
            <person name="Wang X."/>
            <person name="Wang C.C."/>
            <person name="Yang T.C."/>
            <person name="Huo Q.B."/>
            <person name="Li W."/>
            <person name="Chen H.Y."/>
            <person name="Chen S.E."/>
            <person name="Zhou L.G."/>
            <person name="Ni X.B."/>
            <person name="Tian J.H."/>
            <person name="Sheng Y."/>
            <person name="Liu T."/>
            <person name="Pan Y.S."/>
            <person name="Xia L.Y."/>
            <person name="Li J."/>
            <person name="Zhao F."/>
            <person name="Cao W.C."/>
        </authorList>
    </citation>
    <scope>NUCLEOTIDE SEQUENCE</scope>
    <source>
        <strain evidence="2">Rsan-2018</strain>
    </source>
</reference>
<dbReference type="SUPFAM" id="SSF52047">
    <property type="entry name" value="RNI-like"/>
    <property type="match status" value="1"/>
</dbReference>
<keyword evidence="3" id="KW-1185">Reference proteome</keyword>
<protein>
    <recommendedName>
        <fullName evidence="4">Protein nlrc3</fullName>
    </recommendedName>
</protein>
<organism evidence="2 3">
    <name type="scientific">Rhipicephalus sanguineus</name>
    <name type="common">Brown dog tick</name>
    <name type="synonym">Ixodes sanguineus</name>
    <dbReference type="NCBI Taxonomy" id="34632"/>
    <lineage>
        <taxon>Eukaryota</taxon>
        <taxon>Metazoa</taxon>
        <taxon>Ecdysozoa</taxon>
        <taxon>Arthropoda</taxon>
        <taxon>Chelicerata</taxon>
        <taxon>Arachnida</taxon>
        <taxon>Acari</taxon>
        <taxon>Parasitiformes</taxon>
        <taxon>Ixodida</taxon>
        <taxon>Ixodoidea</taxon>
        <taxon>Ixodidae</taxon>
        <taxon>Rhipicephalinae</taxon>
        <taxon>Rhipicephalus</taxon>
        <taxon>Rhipicephalus</taxon>
    </lineage>
</organism>
<comment type="caution">
    <text evidence="2">The sequence shown here is derived from an EMBL/GenBank/DDBJ whole genome shotgun (WGS) entry which is preliminary data.</text>
</comment>
<evidence type="ECO:0000313" key="3">
    <source>
        <dbReference type="Proteomes" id="UP000821837"/>
    </source>
</evidence>
<dbReference type="InterPro" id="IPR032675">
    <property type="entry name" value="LRR_dom_sf"/>
</dbReference>
<evidence type="ECO:0000313" key="2">
    <source>
        <dbReference type="EMBL" id="KAH7975854.1"/>
    </source>
</evidence>